<sequence length="126" mass="14829">MVPVPTSYQAKSDYLQNNLLILRMRESQIQSQIIHWLEKEGWLVVKIIQTNKNGWPDLQIHKLGVTIFIEVKSENGIVSELQRYRHKQLTEAGFFVFITKSLKELQHEFITISEKLRQQRLVGNLN</sequence>
<reference evidence="5" key="1">
    <citation type="submission" date="2020-04" db="EMBL/GenBank/DDBJ databases">
        <authorList>
            <person name="Chiriac C."/>
            <person name="Salcher M."/>
            <person name="Ghai R."/>
            <person name="Kavagutti S V."/>
        </authorList>
    </citation>
    <scope>NUCLEOTIDE SEQUENCE</scope>
</reference>
<dbReference type="SUPFAM" id="SSF52980">
    <property type="entry name" value="Restriction endonuclease-like"/>
    <property type="match status" value="1"/>
</dbReference>
<comment type="cofactor">
    <cofactor evidence="1">
        <name>Mg(2+)</name>
        <dbReference type="ChEBI" id="CHEBI:18420"/>
    </cofactor>
</comment>
<evidence type="ECO:0000259" key="4">
    <source>
        <dbReference type="SMART" id="SM00990"/>
    </source>
</evidence>
<evidence type="ECO:0000256" key="3">
    <source>
        <dbReference type="ARBA" id="ARBA00022801"/>
    </source>
</evidence>
<dbReference type="InterPro" id="IPR011856">
    <property type="entry name" value="tRNA_endonuc-like_dom_sf"/>
</dbReference>
<dbReference type="GO" id="GO:0016788">
    <property type="term" value="F:hydrolase activity, acting on ester bonds"/>
    <property type="evidence" value="ECO:0007669"/>
    <property type="project" value="InterPro"/>
</dbReference>
<dbReference type="EMBL" id="LR796733">
    <property type="protein sequence ID" value="CAB4162086.1"/>
    <property type="molecule type" value="Genomic_DNA"/>
</dbReference>
<feature type="domain" description="VRR-NUC" evidence="4">
    <location>
        <begin position="24"/>
        <end position="103"/>
    </location>
</feature>
<proteinExistence type="predicted"/>
<gene>
    <name evidence="5" type="ORF">UFOVP778_27</name>
</gene>
<dbReference type="Gene3D" id="3.40.1350.10">
    <property type="match status" value="1"/>
</dbReference>
<name>A0A6J5NWU7_9CAUD</name>
<keyword evidence="3" id="KW-0378">Hydrolase</keyword>
<dbReference type="InterPro" id="IPR011335">
    <property type="entry name" value="Restrct_endonuc-II-like"/>
</dbReference>
<dbReference type="InterPro" id="IPR014883">
    <property type="entry name" value="VRR_NUC"/>
</dbReference>
<dbReference type="GO" id="GO:0004518">
    <property type="term" value="F:nuclease activity"/>
    <property type="evidence" value="ECO:0007669"/>
    <property type="project" value="UniProtKB-KW"/>
</dbReference>
<evidence type="ECO:0000256" key="2">
    <source>
        <dbReference type="ARBA" id="ARBA00022722"/>
    </source>
</evidence>
<evidence type="ECO:0000313" key="5">
    <source>
        <dbReference type="EMBL" id="CAB4162086.1"/>
    </source>
</evidence>
<organism evidence="5">
    <name type="scientific">uncultured Caudovirales phage</name>
    <dbReference type="NCBI Taxonomy" id="2100421"/>
    <lineage>
        <taxon>Viruses</taxon>
        <taxon>Duplodnaviria</taxon>
        <taxon>Heunggongvirae</taxon>
        <taxon>Uroviricota</taxon>
        <taxon>Caudoviricetes</taxon>
        <taxon>Peduoviridae</taxon>
        <taxon>Maltschvirus</taxon>
        <taxon>Maltschvirus maltsch</taxon>
    </lineage>
</organism>
<dbReference type="GO" id="GO:0003676">
    <property type="term" value="F:nucleic acid binding"/>
    <property type="evidence" value="ECO:0007669"/>
    <property type="project" value="InterPro"/>
</dbReference>
<dbReference type="SMART" id="SM00990">
    <property type="entry name" value="VRR_NUC"/>
    <property type="match status" value="1"/>
</dbReference>
<accession>A0A6J5NWU7</accession>
<protein>
    <submittedName>
        <fullName evidence="5">VRR-NUC domain containing protein</fullName>
    </submittedName>
</protein>
<evidence type="ECO:0000256" key="1">
    <source>
        <dbReference type="ARBA" id="ARBA00001946"/>
    </source>
</evidence>
<keyword evidence="2" id="KW-0540">Nuclease</keyword>